<keyword evidence="2" id="KW-0012">Acyltransferase</keyword>
<evidence type="ECO:0000256" key="2">
    <source>
        <dbReference type="ARBA" id="ARBA00023315"/>
    </source>
</evidence>
<organism evidence="4 5">
    <name type="scientific">Hoeflea poritis</name>
    <dbReference type="NCBI Taxonomy" id="2993659"/>
    <lineage>
        <taxon>Bacteria</taxon>
        <taxon>Pseudomonadati</taxon>
        <taxon>Pseudomonadota</taxon>
        <taxon>Alphaproteobacteria</taxon>
        <taxon>Hyphomicrobiales</taxon>
        <taxon>Rhizobiaceae</taxon>
        <taxon>Hoeflea</taxon>
    </lineage>
</organism>
<evidence type="ECO:0000313" key="5">
    <source>
        <dbReference type="Proteomes" id="UP001148313"/>
    </source>
</evidence>
<evidence type="ECO:0000259" key="3">
    <source>
        <dbReference type="PROSITE" id="PS51186"/>
    </source>
</evidence>
<dbReference type="Gene3D" id="3.40.630.30">
    <property type="match status" value="1"/>
</dbReference>
<feature type="domain" description="N-acetyltransferase" evidence="3">
    <location>
        <begin position="4"/>
        <end position="149"/>
    </location>
</feature>
<dbReference type="PROSITE" id="PS51186">
    <property type="entry name" value="GNAT"/>
    <property type="match status" value="1"/>
</dbReference>
<gene>
    <name evidence="4" type="ORF">OOZ53_15440</name>
</gene>
<protein>
    <submittedName>
        <fullName evidence="4">GNAT family N-acetyltransferase</fullName>
    </submittedName>
</protein>
<accession>A0ABT4VPX0</accession>
<dbReference type="Pfam" id="PF13508">
    <property type="entry name" value="Acetyltransf_7"/>
    <property type="match status" value="1"/>
</dbReference>
<evidence type="ECO:0000313" key="4">
    <source>
        <dbReference type="EMBL" id="MDA4846754.1"/>
    </source>
</evidence>
<dbReference type="PANTHER" id="PTHR43877">
    <property type="entry name" value="AMINOALKYLPHOSPHONATE N-ACETYLTRANSFERASE-RELATED-RELATED"/>
    <property type="match status" value="1"/>
</dbReference>
<dbReference type="SUPFAM" id="SSF55729">
    <property type="entry name" value="Acyl-CoA N-acyltransferases (Nat)"/>
    <property type="match status" value="1"/>
</dbReference>
<reference evidence="4" key="1">
    <citation type="submission" date="2022-11" db="EMBL/GenBank/DDBJ databases">
        <title>Hoeflea poritis sp. nov., isolated from scleractinian coral Porites lutea.</title>
        <authorList>
            <person name="Zhang G."/>
            <person name="Wei Q."/>
            <person name="Cai L."/>
        </authorList>
    </citation>
    <scope>NUCLEOTIDE SEQUENCE</scope>
    <source>
        <strain evidence="4">E7-10</strain>
    </source>
</reference>
<dbReference type="CDD" id="cd04301">
    <property type="entry name" value="NAT_SF"/>
    <property type="match status" value="1"/>
</dbReference>
<dbReference type="InterPro" id="IPR050832">
    <property type="entry name" value="Bact_Acetyltransf"/>
</dbReference>
<dbReference type="Proteomes" id="UP001148313">
    <property type="component" value="Unassembled WGS sequence"/>
</dbReference>
<name>A0ABT4VPX0_9HYPH</name>
<sequence length="153" mass="17388">MKPIILRTAEPSDAECLARIHRSARAAAMPWLPVLHTPQEDVRYFSQVVLPRQTVCVAEMEGSPTGFIAFENDWINHLYVDPTHWREGVGTLLLHHAMKGAARLQLWTFQENGPAREFYAKSGFREAAFTNGAGNEERTPDVRMVWEQGAEQR</sequence>
<dbReference type="EMBL" id="JAPJZH010000009">
    <property type="protein sequence ID" value="MDA4846754.1"/>
    <property type="molecule type" value="Genomic_DNA"/>
</dbReference>
<comment type="caution">
    <text evidence="4">The sequence shown here is derived from an EMBL/GenBank/DDBJ whole genome shotgun (WGS) entry which is preliminary data.</text>
</comment>
<dbReference type="RefSeq" id="WP_271090545.1">
    <property type="nucleotide sequence ID" value="NZ_JAPJZH010000009.1"/>
</dbReference>
<keyword evidence="5" id="KW-1185">Reference proteome</keyword>
<dbReference type="InterPro" id="IPR000182">
    <property type="entry name" value="GNAT_dom"/>
</dbReference>
<dbReference type="InterPro" id="IPR016181">
    <property type="entry name" value="Acyl_CoA_acyltransferase"/>
</dbReference>
<evidence type="ECO:0000256" key="1">
    <source>
        <dbReference type="ARBA" id="ARBA00022679"/>
    </source>
</evidence>
<proteinExistence type="predicted"/>
<keyword evidence="1" id="KW-0808">Transferase</keyword>